<keyword evidence="1" id="KW-0560">Oxidoreductase</keyword>
<gene>
    <name evidence="2" type="ORF">JR316_008848</name>
</gene>
<dbReference type="PRINTS" id="PR00081">
    <property type="entry name" value="GDHRDH"/>
</dbReference>
<dbReference type="OrthoDB" id="542013at2759"/>
<dbReference type="EMBL" id="JAFIQS010000008">
    <property type="protein sequence ID" value="KAG5166758.1"/>
    <property type="molecule type" value="Genomic_DNA"/>
</dbReference>
<dbReference type="Gene3D" id="3.40.50.720">
    <property type="entry name" value="NAD(P)-binding Rossmann-like Domain"/>
    <property type="match status" value="1"/>
</dbReference>
<dbReference type="InterPro" id="IPR002347">
    <property type="entry name" value="SDR_fam"/>
</dbReference>
<dbReference type="Pfam" id="PF00106">
    <property type="entry name" value="adh_short"/>
    <property type="match status" value="1"/>
</dbReference>
<dbReference type="PANTHER" id="PTHR43157:SF31">
    <property type="entry name" value="PHOSPHATIDYLINOSITOL-GLYCAN BIOSYNTHESIS CLASS F PROTEIN"/>
    <property type="match status" value="1"/>
</dbReference>
<accession>A0A8H8CII5</accession>
<evidence type="ECO:0000313" key="2">
    <source>
        <dbReference type="EMBL" id="KAG5166758.1"/>
    </source>
</evidence>
<evidence type="ECO:0008006" key="3">
    <source>
        <dbReference type="Google" id="ProtNLM"/>
    </source>
</evidence>
<dbReference type="SUPFAM" id="SSF51735">
    <property type="entry name" value="NAD(P)-binding Rossmann-fold domains"/>
    <property type="match status" value="1"/>
</dbReference>
<proteinExistence type="predicted"/>
<dbReference type="PANTHER" id="PTHR43157">
    <property type="entry name" value="PHOSPHATIDYLINOSITOL-GLYCAN BIOSYNTHESIS CLASS F PROTEIN-RELATED"/>
    <property type="match status" value="1"/>
</dbReference>
<reference evidence="2" key="1">
    <citation type="submission" date="2021-02" db="EMBL/GenBank/DDBJ databases">
        <title>Psilocybe cubensis genome.</title>
        <authorList>
            <person name="Mckernan K.J."/>
            <person name="Crawford S."/>
            <person name="Trippe A."/>
            <person name="Kane L.T."/>
            <person name="Mclaughlin S."/>
        </authorList>
    </citation>
    <scope>NUCLEOTIDE SEQUENCE [LARGE SCALE GENOMIC DNA]</scope>
    <source>
        <strain evidence="2">MGC-MH-2018</strain>
    </source>
</reference>
<sequence>MKYTFFDFVRAQWTTIPPVQKQDLSGKTVIVTGGNTGIGLEVVRNFARMNPAKLILTSRSQKRGEEVAAQIRGETGCASVEAWALELAEFASVRAFCDKFERECDRLDILVENAGIATVNPDFTKDGWELSTQVNDMSTTLLSLLLLPRMLETAQKYHTYPRIVVASSETHHEIPSLDKSSLNSPNFFRAFAHKDHLGSTMPPGRYQTTKLLNILLVRALSERLHRKPLITNSANPGFCKTGLRRNLPARARFVMWVMDGLFGRTADDGARVFVWAALGGEEEGRRDELRGAYVDLCSVKEPSDYVVSKEGREAGDKIWDDLIEELVKVEPKVQSIVKEYLTEPVRN</sequence>
<dbReference type="GO" id="GO:0016491">
    <property type="term" value="F:oxidoreductase activity"/>
    <property type="evidence" value="ECO:0007669"/>
    <property type="project" value="UniProtKB-KW"/>
</dbReference>
<name>A0A8H8CII5_PSICU</name>
<evidence type="ECO:0000256" key="1">
    <source>
        <dbReference type="ARBA" id="ARBA00023002"/>
    </source>
</evidence>
<protein>
    <recommendedName>
        <fullName evidence="3">NAD(P)-binding protein</fullName>
    </recommendedName>
</protein>
<organism evidence="2">
    <name type="scientific">Psilocybe cubensis</name>
    <name type="common">Psychedelic mushroom</name>
    <name type="synonym">Stropharia cubensis</name>
    <dbReference type="NCBI Taxonomy" id="181762"/>
    <lineage>
        <taxon>Eukaryota</taxon>
        <taxon>Fungi</taxon>
        <taxon>Dikarya</taxon>
        <taxon>Basidiomycota</taxon>
        <taxon>Agaricomycotina</taxon>
        <taxon>Agaricomycetes</taxon>
        <taxon>Agaricomycetidae</taxon>
        <taxon>Agaricales</taxon>
        <taxon>Agaricineae</taxon>
        <taxon>Strophariaceae</taxon>
        <taxon>Psilocybe</taxon>
    </lineage>
</organism>
<dbReference type="AlphaFoldDB" id="A0A8H8CII5"/>
<comment type="caution">
    <text evidence="2">The sequence shown here is derived from an EMBL/GenBank/DDBJ whole genome shotgun (WGS) entry which is preliminary data.</text>
</comment>
<dbReference type="InterPro" id="IPR036291">
    <property type="entry name" value="NAD(P)-bd_dom_sf"/>
</dbReference>